<feature type="domain" description="CopC" evidence="6">
    <location>
        <begin position="27"/>
        <end position="120"/>
    </location>
</feature>
<accession>A0A3G8M7V0</accession>
<dbReference type="EMBL" id="CP034086">
    <property type="protein sequence ID" value="AZG77375.1"/>
    <property type="molecule type" value="Genomic_DNA"/>
</dbReference>
<feature type="chain" id="PRO_5017966367" evidence="5">
    <location>
        <begin position="29"/>
        <end position="122"/>
    </location>
</feature>
<dbReference type="AlphaFoldDB" id="A0A3G8M7V0"/>
<dbReference type="RefSeq" id="WP_124739075.1">
    <property type="nucleotide sequence ID" value="NZ_CP034086.1"/>
</dbReference>
<evidence type="ECO:0000256" key="2">
    <source>
        <dbReference type="ARBA" id="ARBA00022723"/>
    </source>
</evidence>
<dbReference type="GO" id="GO:0005886">
    <property type="term" value="C:plasma membrane"/>
    <property type="evidence" value="ECO:0007669"/>
    <property type="project" value="TreeGrafter"/>
</dbReference>
<dbReference type="Proteomes" id="UP000273982">
    <property type="component" value="Chromosome"/>
</dbReference>
<evidence type="ECO:0000256" key="3">
    <source>
        <dbReference type="ARBA" id="ARBA00022729"/>
    </source>
</evidence>
<reference evidence="7 8" key="1">
    <citation type="submission" date="2018-11" db="EMBL/GenBank/DDBJ databases">
        <title>Genome squencing of methanotrophic bacteria isolated from alkaline groundwater in Korea.</title>
        <authorList>
            <person name="Nguyen L.N."/>
        </authorList>
    </citation>
    <scope>NUCLEOTIDE SEQUENCE [LARGE SCALE GENOMIC DNA]</scope>
    <source>
        <strain evidence="7 8">GW6</strain>
    </source>
</reference>
<evidence type="ECO:0000313" key="7">
    <source>
        <dbReference type="EMBL" id="AZG77375.1"/>
    </source>
</evidence>
<dbReference type="InterPro" id="IPR014755">
    <property type="entry name" value="Cu-Rt/internalin_Ig-like"/>
</dbReference>
<evidence type="ECO:0000313" key="8">
    <source>
        <dbReference type="Proteomes" id="UP000273982"/>
    </source>
</evidence>
<keyword evidence="2" id="KW-0479">Metal-binding</keyword>
<dbReference type="GO" id="GO:0006825">
    <property type="term" value="P:copper ion transport"/>
    <property type="evidence" value="ECO:0007669"/>
    <property type="project" value="InterPro"/>
</dbReference>
<dbReference type="PANTHER" id="PTHR34820">
    <property type="entry name" value="INNER MEMBRANE PROTEIN YEBZ"/>
    <property type="match status" value="1"/>
</dbReference>
<evidence type="ECO:0000259" key="6">
    <source>
        <dbReference type="Pfam" id="PF04234"/>
    </source>
</evidence>
<evidence type="ECO:0000256" key="5">
    <source>
        <dbReference type="SAM" id="SignalP"/>
    </source>
</evidence>
<organism evidence="7 8">
    <name type="scientific">Methylocystis rosea</name>
    <dbReference type="NCBI Taxonomy" id="173366"/>
    <lineage>
        <taxon>Bacteria</taxon>
        <taxon>Pseudomonadati</taxon>
        <taxon>Pseudomonadota</taxon>
        <taxon>Alphaproteobacteria</taxon>
        <taxon>Hyphomicrobiales</taxon>
        <taxon>Methylocystaceae</taxon>
        <taxon>Methylocystis</taxon>
    </lineage>
</organism>
<protein>
    <submittedName>
        <fullName evidence="7">Copper resistance protein CopC</fullName>
    </submittedName>
</protein>
<proteinExistence type="predicted"/>
<dbReference type="InterPro" id="IPR014756">
    <property type="entry name" value="Ig_E-set"/>
</dbReference>
<gene>
    <name evidence="7" type="ORF">EHO51_11885</name>
</gene>
<dbReference type="Gene3D" id="2.60.40.1220">
    <property type="match status" value="1"/>
</dbReference>
<comment type="subcellular location">
    <subcellularLocation>
        <location evidence="1">Cell envelope</location>
    </subcellularLocation>
</comment>
<sequence length="122" mass="13330">MIPRKKLAFLLSLILAFALVRVPCLAHAALISASPQDGATVPSGEVVIQLRFNSRIDSKLSRLTLLKAADQSVVQPLETSPVSEGLKARAPDLRSGAYTLEWQILSLDGHLTQGRLNFRVER</sequence>
<dbReference type="KEGG" id="mros:EHO51_11885"/>
<dbReference type="GO" id="GO:0030313">
    <property type="term" value="C:cell envelope"/>
    <property type="evidence" value="ECO:0007669"/>
    <property type="project" value="UniProtKB-SubCell"/>
</dbReference>
<dbReference type="InterPro" id="IPR007348">
    <property type="entry name" value="CopC_dom"/>
</dbReference>
<name>A0A3G8M7V0_9HYPH</name>
<dbReference type="GO" id="GO:0046688">
    <property type="term" value="P:response to copper ion"/>
    <property type="evidence" value="ECO:0007669"/>
    <property type="project" value="InterPro"/>
</dbReference>
<dbReference type="GO" id="GO:0005507">
    <property type="term" value="F:copper ion binding"/>
    <property type="evidence" value="ECO:0007669"/>
    <property type="project" value="InterPro"/>
</dbReference>
<keyword evidence="3 5" id="KW-0732">Signal</keyword>
<keyword evidence="4" id="KW-0186">Copper</keyword>
<feature type="signal peptide" evidence="5">
    <location>
        <begin position="1"/>
        <end position="28"/>
    </location>
</feature>
<dbReference type="SUPFAM" id="SSF81296">
    <property type="entry name" value="E set domains"/>
    <property type="match status" value="1"/>
</dbReference>
<evidence type="ECO:0000256" key="1">
    <source>
        <dbReference type="ARBA" id="ARBA00004196"/>
    </source>
</evidence>
<evidence type="ECO:0000256" key="4">
    <source>
        <dbReference type="ARBA" id="ARBA00023008"/>
    </source>
</evidence>
<dbReference type="Pfam" id="PF04234">
    <property type="entry name" value="CopC"/>
    <property type="match status" value="1"/>
</dbReference>
<dbReference type="GO" id="GO:0042597">
    <property type="term" value="C:periplasmic space"/>
    <property type="evidence" value="ECO:0007669"/>
    <property type="project" value="InterPro"/>
</dbReference>
<dbReference type="InterPro" id="IPR032694">
    <property type="entry name" value="CopC/D"/>
</dbReference>
<dbReference type="PANTHER" id="PTHR34820:SF4">
    <property type="entry name" value="INNER MEMBRANE PROTEIN YEBZ"/>
    <property type="match status" value="1"/>
</dbReference>